<keyword evidence="3" id="KW-1185">Reference proteome</keyword>
<name>A0AAV7PKU8_PLEWA</name>
<dbReference type="EMBL" id="JANPWB010000011">
    <property type="protein sequence ID" value="KAJ1127188.1"/>
    <property type="molecule type" value="Genomic_DNA"/>
</dbReference>
<organism evidence="2 3">
    <name type="scientific">Pleurodeles waltl</name>
    <name type="common">Iberian ribbed newt</name>
    <dbReference type="NCBI Taxonomy" id="8319"/>
    <lineage>
        <taxon>Eukaryota</taxon>
        <taxon>Metazoa</taxon>
        <taxon>Chordata</taxon>
        <taxon>Craniata</taxon>
        <taxon>Vertebrata</taxon>
        <taxon>Euteleostomi</taxon>
        <taxon>Amphibia</taxon>
        <taxon>Batrachia</taxon>
        <taxon>Caudata</taxon>
        <taxon>Salamandroidea</taxon>
        <taxon>Salamandridae</taxon>
        <taxon>Pleurodelinae</taxon>
        <taxon>Pleurodeles</taxon>
    </lineage>
</organism>
<reference evidence="2" key="1">
    <citation type="journal article" date="2022" name="bioRxiv">
        <title>Sequencing and chromosome-scale assembly of the giantPleurodeles waltlgenome.</title>
        <authorList>
            <person name="Brown T."/>
            <person name="Elewa A."/>
            <person name="Iarovenko S."/>
            <person name="Subramanian E."/>
            <person name="Araus A.J."/>
            <person name="Petzold A."/>
            <person name="Susuki M."/>
            <person name="Suzuki K.-i.T."/>
            <person name="Hayashi T."/>
            <person name="Toyoda A."/>
            <person name="Oliveira C."/>
            <person name="Osipova E."/>
            <person name="Leigh N.D."/>
            <person name="Simon A."/>
            <person name="Yun M.H."/>
        </authorList>
    </citation>
    <scope>NUCLEOTIDE SEQUENCE</scope>
    <source>
        <strain evidence="2">20211129_DDA</strain>
        <tissue evidence="2">Liver</tissue>
    </source>
</reference>
<dbReference type="Proteomes" id="UP001066276">
    <property type="component" value="Chromosome 7"/>
</dbReference>
<evidence type="ECO:0000313" key="2">
    <source>
        <dbReference type="EMBL" id="KAJ1127188.1"/>
    </source>
</evidence>
<protein>
    <submittedName>
        <fullName evidence="2">Uncharacterized protein</fullName>
    </submittedName>
</protein>
<comment type="caution">
    <text evidence="2">The sequence shown here is derived from an EMBL/GenBank/DDBJ whole genome shotgun (WGS) entry which is preliminary data.</text>
</comment>
<gene>
    <name evidence="2" type="ORF">NDU88_005591</name>
</gene>
<evidence type="ECO:0000313" key="3">
    <source>
        <dbReference type="Proteomes" id="UP001066276"/>
    </source>
</evidence>
<evidence type="ECO:0000256" key="1">
    <source>
        <dbReference type="SAM" id="MobiDB-lite"/>
    </source>
</evidence>
<proteinExistence type="predicted"/>
<accession>A0AAV7PKU8</accession>
<sequence length="163" mass="17433">MWPRVRLVQLPPFSPPPRARPKRYTARARGETASLRGGGALPGPLSWSLGRPAPESSGFSCGHQASGRYRVDLQLHRIGAKFQPTRRRSPHASAGMSRPGANAAALSAGRFPLQTLHMPRVGSVFRWCAAPERHGSRLTGDSSHWGTLGGPSNRGTGPGKVVC</sequence>
<dbReference type="AlphaFoldDB" id="A0AAV7PKU8"/>
<feature type="region of interest" description="Disordered" evidence="1">
    <location>
        <begin position="1"/>
        <end position="45"/>
    </location>
</feature>
<feature type="region of interest" description="Disordered" evidence="1">
    <location>
        <begin position="134"/>
        <end position="163"/>
    </location>
</feature>